<dbReference type="AlphaFoldDB" id="A0A4Y2UP47"/>
<dbReference type="EMBL" id="BGPR01038132">
    <property type="protein sequence ID" value="GBO13921.1"/>
    <property type="molecule type" value="Genomic_DNA"/>
</dbReference>
<reference evidence="1 2" key="1">
    <citation type="journal article" date="2019" name="Sci. Rep.">
        <title>Orb-weaving spider Araneus ventricosus genome elucidates the spidroin gene catalogue.</title>
        <authorList>
            <person name="Kono N."/>
            <person name="Nakamura H."/>
            <person name="Ohtoshi R."/>
            <person name="Moran D.A.P."/>
            <person name="Shinohara A."/>
            <person name="Yoshida Y."/>
            <person name="Fujiwara M."/>
            <person name="Mori M."/>
            <person name="Tomita M."/>
            <person name="Arakawa K."/>
        </authorList>
    </citation>
    <scope>NUCLEOTIDE SEQUENCE [LARGE SCALE GENOMIC DNA]</scope>
</reference>
<dbReference type="Proteomes" id="UP000499080">
    <property type="component" value="Unassembled WGS sequence"/>
</dbReference>
<sequence length="101" mass="10722">MAGGDYHSSALNGGAGFEMSYLPFIGLIENKRNNFGGLFLTYPKVEYPILDLHNFGVMLKGGPGCGTFPARSHGIVVRGQCYTGGGVGKRQAGFDSANFRS</sequence>
<protein>
    <submittedName>
        <fullName evidence="1">Uncharacterized protein</fullName>
    </submittedName>
</protein>
<evidence type="ECO:0000313" key="1">
    <source>
        <dbReference type="EMBL" id="GBO13921.1"/>
    </source>
</evidence>
<organism evidence="1 2">
    <name type="scientific">Araneus ventricosus</name>
    <name type="common">Orbweaver spider</name>
    <name type="synonym">Epeira ventricosa</name>
    <dbReference type="NCBI Taxonomy" id="182803"/>
    <lineage>
        <taxon>Eukaryota</taxon>
        <taxon>Metazoa</taxon>
        <taxon>Ecdysozoa</taxon>
        <taxon>Arthropoda</taxon>
        <taxon>Chelicerata</taxon>
        <taxon>Arachnida</taxon>
        <taxon>Araneae</taxon>
        <taxon>Araneomorphae</taxon>
        <taxon>Entelegynae</taxon>
        <taxon>Araneoidea</taxon>
        <taxon>Araneidae</taxon>
        <taxon>Araneus</taxon>
    </lineage>
</organism>
<name>A0A4Y2UP47_ARAVE</name>
<keyword evidence="2" id="KW-1185">Reference proteome</keyword>
<evidence type="ECO:0000313" key="2">
    <source>
        <dbReference type="Proteomes" id="UP000499080"/>
    </source>
</evidence>
<accession>A0A4Y2UP47</accession>
<gene>
    <name evidence="1" type="ORF">AVEN_108487_1</name>
</gene>
<comment type="caution">
    <text evidence="1">The sequence shown here is derived from an EMBL/GenBank/DDBJ whole genome shotgun (WGS) entry which is preliminary data.</text>
</comment>
<proteinExistence type="predicted"/>